<feature type="transmembrane region" description="Helical" evidence="1">
    <location>
        <begin position="7"/>
        <end position="26"/>
    </location>
</feature>
<feature type="transmembrane region" description="Helical" evidence="1">
    <location>
        <begin position="195"/>
        <end position="213"/>
    </location>
</feature>
<feature type="transmembrane region" description="Helical" evidence="1">
    <location>
        <begin position="345"/>
        <end position="366"/>
    </location>
</feature>
<dbReference type="EMBL" id="CP002363">
    <property type="protein sequence ID" value="ADV64943.1"/>
    <property type="molecule type" value="Genomic_DNA"/>
</dbReference>
<name>E8R8W7_DESM0</name>
<organism evidence="2 3">
    <name type="scientific">Desulfurococcus mucosus (strain ATCC 35584 / DSM 2162 / JCM 9187 / O7/1)</name>
    <dbReference type="NCBI Taxonomy" id="765177"/>
    <lineage>
        <taxon>Archaea</taxon>
        <taxon>Thermoproteota</taxon>
        <taxon>Thermoprotei</taxon>
        <taxon>Desulfurococcales</taxon>
        <taxon>Desulfurococcaceae</taxon>
        <taxon>Desulfurococcus</taxon>
    </lineage>
</organism>
<keyword evidence="3" id="KW-1185">Reference proteome</keyword>
<evidence type="ECO:0000313" key="2">
    <source>
        <dbReference type="EMBL" id="ADV64943.1"/>
    </source>
</evidence>
<reference evidence="2 3" key="2">
    <citation type="journal article" date="2011" name="Stand. Genomic Sci.">
        <title>Complete genome sequence of Desulfurococcus mucosus type strain (O7/1).</title>
        <authorList>
            <person name="Wirth R."/>
            <person name="Chertkov O."/>
            <person name="Held B."/>
            <person name="Lapidus A."/>
            <person name="Nolan M."/>
            <person name="Lucas S."/>
            <person name="Hammon N."/>
            <person name="Deshpande S."/>
            <person name="Cheng J.F."/>
            <person name="Tapia R."/>
            <person name="Han C."/>
            <person name="Goodwin L."/>
            <person name="Pitluck S."/>
            <person name="Liolios K."/>
            <person name="Ioanna P."/>
            <person name="Ivanova N."/>
            <person name="Mavromatis K."/>
            <person name="Mikhailova N."/>
            <person name="Pati A."/>
            <person name="Chen A."/>
            <person name="Palaniappan K."/>
            <person name="Land M."/>
            <person name="Hauser L."/>
            <person name="Chang Y.J."/>
            <person name="Jeffries C.D."/>
            <person name="Bilek Y."/>
            <person name="Hader T."/>
            <person name="Rohde M."/>
            <person name="Spring S."/>
            <person name="Sikorski J."/>
            <person name="Goker M."/>
            <person name="Woyke T."/>
            <person name="Bristow J."/>
            <person name="Eisen J.A."/>
            <person name="Markowitz V."/>
            <person name="Hugenholtz P."/>
            <person name="Kyrpides N.C."/>
            <person name="Klenk H.P."/>
        </authorList>
    </citation>
    <scope>NUCLEOTIDE SEQUENCE [LARGE SCALE GENOMIC DNA]</scope>
    <source>
        <strain evidence="3">ATCC 35584 / DSM 2162 / JCM 9187 / O7/1</strain>
    </source>
</reference>
<feature type="transmembrane region" description="Helical" evidence="1">
    <location>
        <begin position="38"/>
        <end position="61"/>
    </location>
</feature>
<feature type="transmembrane region" description="Helical" evidence="1">
    <location>
        <begin position="70"/>
        <end position="89"/>
    </location>
</feature>
<evidence type="ECO:0008006" key="4">
    <source>
        <dbReference type="Google" id="ProtNLM"/>
    </source>
</evidence>
<feature type="transmembrane region" description="Helical" evidence="1">
    <location>
        <begin position="258"/>
        <end position="277"/>
    </location>
</feature>
<accession>E8R8W7</accession>
<feature type="transmembrane region" description="Helical" evidence="1">
    <location>
        <begin position="151"/>
        <end position="174"/>
    </location>
</feature>
<reference evidence="3" key="1">
    <citation type="submission" date="2010-11" db="EMBL/GenBank/DDBJ databases">
        <title>The complete genome of Desulfurococcus mucosus DSM 2162.</title>
        <authorList>
            <consortium name="US DOE Joint Genome Institute (JGI-PGF)"/>
            <person name="Lucas S."/>
            <person name="Copeland A."/>
            <person name="Lapidus A."/>
            <person name="Bruce D."/>
            <person name="Goodwin L."/>
            <person name="Pitluck S."/>
            <person name="Kyrpides N."/>
            <person name="Mavromatis K."/>
            <person name="Pagani I."/>
            <person name="Ivanova N."/>
            <person name="Ovchinnikova G."/>
            <person name="Chertkov O."/>
            <person name="Held B."/>
            <person name="Brettin T."/>
            <person name="Detter J.C."/>
            <person name="Tapia R."/>
            <person name="Han C."/>
            <person name="Land M."/>
            <person name="Hauser L."/>
            <person name="Markowitz V."/>
            <person name="Cheng J.-F."/>
            <person name="Hugenholtz P."/>
            <person name="Woyke T."/>
            <person name="Wu D."/>
            <person name="Wirth R."/>
            <person name="Bilek Y."/>
            <person name="Hader T."/>
            <person name="Klenk H.-P."/>
            <person name="Eisen J.A."/>
        </authorList>
    </citation>
    <scope>NUCLEOTIDE SEQUENCE [LARGE SCALE GENOMIC DNA]</scope>
    <source>
        <strain evidence="3">ATCC 35584 / DSM 2162 / JCM 9187 / O7/1</strain>
    </source>
</reference>
<dbReference type="InterPro" id="IPR036259">
    <property type="entry name" value="MFS_trans_sf"/>
</dbReference>
<dbReference type="AlphaFoldDB" id="E8R8W7"/>
<dbReference type="Gene3D" id="1.20.1250.20">
    <property type="entry name" value="MFS general substrate transporter like domains"/>
    <property type="match status" value="1"/>
</dbReference>
<dbReference type="Pfam" id="PF07690">
    <property type="entry name" value="MFS_1"/>
    <property type="match status" value="1"/>
</dbReference>
<dbReference type="InterPro" id="IPR011701">
    <property type="entry name" value="MFS"/>
</dbReference>
<keyword evidence="1" id="KW-0472">Membrane</keyword>
<evidence type="ECO:0000256" key="1">
    <source>
        <dbReference type="SAM" id="Phobius"/>
    </source>
</evidence>
<keyword evidence="1" id="KW-0812">Transmembrane</keyword>
<proteinExistence type="predicted"/>
<sequence precursor="true">MDRVLLVFYAASLMLGIVGGAYYVVSRNAVYIEVGPDYAFMSLLVASETLPGFFSVVGGVLGDMLGRRRMIVLGALSSIPFIIAGMGGVRSLPYLILMYGVLTSMASPNVYGGLLHYTGSSGSSYSLIAVAGSIGWAIGGVIGGYMAESLSFTACMTVLAAMVSASYLAVYAAYPGKVTYPGASLMEVVDGAGRVWPLFLASVLSFTGVRFFFSNYVLALRSMLTDPVVYGLVVNTIPAITGAAIWPIIGRVSDNRNPVLLAMIAVAEYAVLIAVFLNLGDPVVVSVLWAIPIYPLLEQGLVISISRKLPGRLQSLASGVFTTSLSVAGFAILLLGRVLADINAIGWYSISILAASLSLMLAGRLMGRL</sequence>
<protein>
    <recommendedName>
        <fullName evidence="4">Major facilitator superfamily MFS_1</fullName>
    </recommendedName>
</protein>
<feature type="transmembrane region" description="Helical" evidence="1">
    <location>
        <begin position="127"/>
        <end position="145"/>
    </location>
</feature>
<dbReference type="eggNOG" id="arCOG00130">
    <property type="taxonomic scope" value="Archaea"/>
</dbReference>
<feature type="transmembrane region" description="Helical" evidence="1">
    <location>
        <begin position="283"/>
        <end position="304"/>
    </location>
</feature>
<dbReference type="HOGENOM" id="CLU_063815_0_0_2"/>
<dbReference type="GO" id="GO:0022857">
    <property type="term" value="F:transmembrane transporter activity"/>
    <property type="evidence" value="ECO:0007669"/>
    <property type="project" value="InterPro"/>
</dbReference>
<feature type="transmembrane region" description="Helical" evidence="1">
    <location>
        <begin position="95"/>
        <end position="115"/>
    </location>
</feature>
<gene>
    <name evidence="2" type="ordered locus">Desmu_0635</name>
</gene>
<dbReference type="Proteomes" id="UP000001068">
    <property type="component" value="Chromosome"/>
</dbReference>
<feature type="transmembrane region" description="Helical" evidence="1">
    <location>
        <begin position="316"/>
        <end position="339"/>
    </location>
</feature>
<dbReference type="SUPFAM" id="SSF103473">
    <property type="entry name" value="MFS general substrate transporter"/>
    <property type="match status" value="1"/>
</dbReference>
<dbReference type="STRING" id="765177.Desmu_0635"/>
<dbReference type="KEGG" id="dmu:Desmu_0635"/>
<feature type="transmembrane region" description="Helical" evidence="1">
    <location>
        <begin position="228"/>
        <end position="246"/>
    </location>
</feature>
<evidence type="ECO:0000313" key="3">
    <source>
        <dbReference type="Proteomes" id="UP000001068"/>
    </source>
</evidence>
<keyword evidence="1" id="KW-1133">Transmembrane helix</keyword>